<evidence type="ECO:0000256" key="5">
    <source>
        <dbReference type="ARBA" id="ARBA00022729"/>
    </source>
</evidence>
<dbReference type="GO" id="GO:0005576">
    <property type="term" value="C:extracellular region"/>
    <property type="evidence" value="ECO:0007669"/>
    <property type="project" value="UniProtKB-SubCell"/>
</dbReference>
<dbReference type="SUPFAM" id="SSF52743">
    <property type="entry name" value="Subtilisin-like"/>
    <property type="match status" value="1"/>
</dbReference>
<evidence type="ECO:0000259" key="13">
    <source>
        <dbReference type="Pfam" id="PF17766"/>
    </source>
</evidence>
<evidence type="ECO:0000256" key="7">
    <source>
        <dbReference type="ARBA" id="ARBA00022825"/>
    </source>
</evidence>
<keyword evidence="4 9" id="KW-0645">Protease</keyword>
<accession>A0AAV0RKE5</accession>
<dbReference type="PROSITE" id="PS00138">
    <property type="entry name" value="SUBTILASE_SER"/>
    <property type="match status" value="1"/>
</dbReference>
<feature type="signal peptide" evidence="10">
    <location>
        <begin position="1"/>
        <end position="23"/>
    </location>
</feature>
<dbReference type="Pfam" id="PF05922">
    <property type="entry name" value="Inhibitor_I9"/>
    <property type="match status" value="1"/>
</dbReference>
<dbReference type="GO" id="GO:0004252">
    <property type="term" value="F:serine-type endopeptidase activity"/>
    <property type="evidence" value="ECO:0007669"/>
    <property type="project" value="UniProtKB-UniRule"/>
</dbReference>
<comment type="subcellular location">
    <subcellularLocation>
        <location evidence="1">Secreted</location>
    </subcellularLocation>
</comment>
<evidence type="ECO:0000256" key="2">
    <source>
        <dbReference type="ARBA" id="ARBA00011073"/>
    </source>
</evidence>
<dbReference type="PANTHER" id="PTHR10795">
    <property type="entry name" value="PROPROTEIN CONVERTASE SUBTILISIN/KEXIN"/>
    <property type="match status" value="1"/>
</dbReference>
<reference evidence="14" key="1">
    <citation type="submission" date="2022-08" db="EMBL/GenBank/DDBJ databases">
        <authorList>
            <person name="Gutierrez-Valencia J."/>
        </authorList>
    </citation>
    <scope>NUCLEOTIDE SEQUENCE</scope>
</reference>
<proteinExistence type="inferred from homology"/>
<dbReference type="Gene3D" id="3.30.70.80">
    <property type="entry name" value="Peptidase S8 propeptide/proteinase inhibitor I9"/>
    <property type="match status" value="1"/>
</dbReference>
<dbReference type="InterPro" id="IPR041469">
    <property type="entry name" value="Subtilisin-like_FN3"/>
</dbReference>
<feature type="active site" description="Charge relay system" evidence="8 9">
    <location>
        <position position="211"/>
    </location>
</feature>
<evidence type="ECO:0000256" key="6">
    <source>
        <dbReference type="ARBA" id="ARBA00022801"/>
    </source>
</evidence>
<dbReference type="InterPro" id="IPR045051">
    <property type="entry name" value="SBT"/>
</dbReference>
<dbReference type="InterPro" id="IPR023828">
    <property type="entry name" value="Peptidase_S8_Ser-AS"/>
</dbReference>
<protein>
    <recommendedName>
        <fullName evidence="16">Subtilisin-like protease SBT1.7</fullName>
    </recommendedName>
</protein>
<feature type="domain" description="Subtilisin-like protease fibronectin type-III" evidence="13">
    <location>
        <begin position="649"/>
        <end position="747"/>
    </location>
</feature>
<dbReference type="InterPro" id="IPR036852">
    <property type="entry name" value="Peptidase_S8/S53_dom_sf"/>
</dbReference>
<evidence type="ECO:0000256" key="8">
    <source>
        <dbReference type="PIRSR" id="PIRSR615500-1"/>
    </source>
</evidence>
<evidence type="ECO:0000256" key="1">
    <source>
        <dbReference type="ARBA" id="ARBA00004613"/>
    </source>
</evidence>
<evidence type="ECO:0000256" key="10">
    <source>
        <dbReference type="SAM" id="SignalP"/>
    </source>
</evidence>
<dbReference type="Pfam" id="PF00082">
    <property type="entry name" value="Peptidase_S8"/>
    <property type="match status" value="1"/>
</dbReference>
<evidence type="ECO:0000259" key="12">
    <source>
        <dbReference type="Pfam" id="PF05922"/>
    </source>
</evidence>
<comment type="similarity">
    <text evidence="2 9">Belongs to the peptidase S8 family.</text>
</comment>
<dbReference type="GO" id="GO:0006508">
    <property type="term" value="P:proteolysis"/>
    <property type="evidence" value="ECO:0007669"/>
    <property type="project" value="UniProtKB-KW"/>
</dbReference>
<dbReference type="CDD" id="cd02120">
    <property type="entry name" value="PA_subtilisin_like"/>
    <property type="match status" value="1"/>
</dbReference>
<keyword evidence="7 9" id="KW-0720">Serine protease</keyword>
<gene>
    <name evidence="14" type="ORF">LITE_LOCUS48625</name>
</gene>
<evidence type="ECO:0008006" key="16">
    <source>
        <dbReference type="Google" id="ProtNLM"/>
    </source>
</evidence>
<keyword evidence="6 9" id="KW-0378">Hydrolase</keyword>
<evidence type="ECO:0000256" key="9">
    <source>
        <dbReference type="PROSITE-ProRule" id="PRU01240"/>
    </source>
</evidence>
<evidence type="ECO:0000313" key="15">
    <source>
        <dbReference type="Proteomes" id="UP001154282"/>
    </source>
</evidence>
<dbReference type="PROSITE" id="PS51892">
    <property type="entry name" value="SUBTILASE"/>
    <property type="match status" value="1"/>
</dbReference>
<organism evidence="14 15">
    <name type="scientific">Linum tenue</name>
    <dbReference type="NCBI Taxonomy" id="586396"/>
    <lineage>
        <taxon>Eukaryota</taxon>
        <taxon>Viridiplantae</taxon>
        <taxon>Streptophyta</taxon>
        <taxon>Embryophyta</taxon>
        <taxon>Tracheophyta</taxon>
        <taxon>Spermatophyta</taxon>
        <taxon>Magnoliopsida</taxon>
        <taxon>eudicotyledons</taxon>
        <taxon>Gunneridae</taxon>
        <taxon>Pentapetalae</taxon>
        <taxon>rosids</taxon>
        <taxon>fabids</taxon>
        <taxon>Malpighiales</taxon>
        <taxon>Linaceae</taxon>
        <taxon>Linum</taxon>
    </lineage>
</organism>
<evidence type="ECO:0000256" key="3">
    <source>
        <dbReference type="ARBA" id="ARBA00022525"/>
    </source>
</evidence>
<dbReference type="PRINTS" id="PR00723">
    <property type="entry name" value="SUBTILISIN"/>
</dbReference>
<feature type="active site" description="Charge relay system" evidence="8 9">
    <location>
        <position position="535"/>
    </location>
</feature>
<dbReference type="Gene3D" id="2.60.40.2310">
    <property type="match status" value="1"/>
</dbReference>
<feature type="domain" description="Peptidase S8/S53" evidence="11">
    <location>
        <begin position="139"/>
        <end position="572"/>
    </location>
</feature>
<dbReference type="AlphaFoldDB" id="A0AAV0RKE5"/>
<feature type="chain" id="PRO_5043718043" description="Subtilisin-like protease SBT1.7" evidence="10">
    <location>
        <begin position="24"/>
        <end position="756"/>
    </location>
</feature>
<keyword evidence="3" id="KW-0964">Secreted</keyword>
<dbReference type="InterPro" id="IPR010259">
    <property type="entry name" value="S8pro/Inhibitor_I9"/>
</dbReference>
<keyword evidence="5 10" id="KW-0732">Signal</keyword>
<dbReference type="InterPro" id="IPR022398">
    <property type="entry name" value="Peptidase_S8_His-AS"/>
</dbReference>
<feature type="domain" description="Inhibitor I9" evidence="12">
    <location>
        <begin position="35"/>
        <end position="100"/>
    </location>
</feature>
<dbReference type="InterPro" id="IPR037045">
    <property type="entry name" value="S8pro/Inhibitor_I9_sf"/>
</dbReference>
<evidence type="ECO:0000259" key="11">
    <source>
        <dbReference type="Pfam" id="PF00082"/>
    </source>
</evidence>
<dbReference type="Proteomes" id="UP001154282">
    <property type="component" value="Unassembled WGS sequence"/>
</dbReference>
<feature type="active site" description="Charge relay system" evidence="8 9">
    <location>
        <position position="148"/>
    </location>
</feature>
<dbReference type="Gene3D" id="3.40.50.200">
    <property type="entry name" value="Peptidase S8/S53 domain"/>
    <property type="match status" value="1"/>
</dbReference>
<dbReference type="InterPro" id="IPR015500">
    <property type="entry name" value="Peptidase_S8_subtilisin-rel"/>
</dbReference>
<keyword evidence="15" id="KW-1185">Reference proteome</keyword>
<comment type="caution">
    <text evidence="14">The sequence shown here is derived from an EMBL/GenBank/DDBJ whole genome shotgun (WGS) entry which is preliminary data.</text>
</comment>
<sequence length="756" mass="81754">MASITLYVLLLINFLSILCCATAHTETEPHPQHKTYIVQLDSDLQKPSPFPTHELWHLSLVQSLADPITDQELFLYSYTHVLHGFSCRLTEAQLSEIETWPAHVATYPVTFGGKLLTTHTTDFLGLRHDSGLWPNSSYGEGVIIGFVDTGIWPSSESFHDRGMPAVPERWKGQCEENYDFNSSSYCNRKLIGSRFFLKGSHSSGGILKVSHGSHVSSTAAGNFVLGVSYAGYAKGTARGVAPRAHIAMYQVDPDSDALPAEVLAAIDKAIAEGVDIISLSIGFEGLSYDQDPVAIGALSAAEKGIFVAAAAGNKPEASHLINGPPWITTVGAGTMDRGLTASMTLSNGVGIKGYSYFPLDISTVELPLYYRKGKSGCEATSLNRSQVAGKMILCDNSFKEEISLELVPALNRLGAFGAVLITDRPADLLEPEDCSIPLIAISQSSGDSVRKFAIDTPGAKVESLRFQSTDIGVKPAPQVAGFSCRGPDQFHPGILKPDILAPGVEILAAFSRKLPYMSLGGYSLMTNYGILSGTSMAAPHIAGVAALLKSAHPEWSPAAIRSAMMTTAYAVDNTGQSLTEQFTGIPMSPIDFGAGHIDPNRAMDPGLIYDIQVQDYIDFLCGQNLTRKQIDFILQGRGWHCSKRIEVEELNYPSLTAVFKSKSRAVEFSRTLTNVGGDGRSVYRVSVENAPPAMRIEVVPETLVFRHRNETNKFHVHLEVEEGSPAVLYCFLRWSDGDGHVVSSPIVALTLDDHGQ</sequence>
<dbReference type="Pfam" id="PF17766">
    <property type="entry name" value="fn3_6"/>
    <property type="match status" value="1"/>
</dbReference>
<evidence type="ECO:0000256" key="4">
    <source>
        <dbReference type="ARBA" id="ARBA00022670"/>
    </source>
</evidence>
<dbReference type="PROSITE" id="PS00137">
    <property type="entry name" value="SUBTILASE_HIS"/>
    <property type="match status" value="1"/>
</dbReference>
<evidence type="ECO:0000313" key="14">
    <source>
        <dbReference type="EMBL" id="CAI0558098.1"/>
    </source>
</evidence>
<dbReference type="Gene3D" id="3.50.30.30">
    <property type="match status" value="1"/>
</dbReference>
<dbReference type="CDD" id="cd04852">
    <property type="entry name" value="Peptidases_S8_3"/>
    <property type="match status" value="1"/>
</dbReference>
<name>A0AAV0RKE5_9ROSI</name>
<dbReference type="InterPro" id="IPR000209">
    <property type="entry name" value="Peptidase_S8/S53_dom"/>
</dbReference>
<dbReference type="InterPro" id="IPR034197">
    <property type="entry name" value="Peptidases_S8_3"/>
</dbReference>
<dbReference type="EMBL" id="CAMGYJ010000011">
    <property type="protein sequence ID" value="CAI0558098.1"/>
    <property type="molecule type" value="Genomic_DNA"/>
</dbReference>